<dbReference type="PANTHER" id="PTHR39428:SF1">
    <property type="entry name" value="F420H(2)-DEPENDENT QUINONE REDUCTASE RV1261C"/>
    <property type="match status" value="1"/>
</dbReference>
<keyword evidence="4" id="KW-1185">Reference proteome</keyword>
<accession>A0ABW6WD74</accession>
<dbReference type="EMBL" id="JBIAZU010000002">
    <property type="protein sequence ID" value="MFF5290295.1"/>
    <property type="molecule type" value="Genomic_DNA"/>
</dbReference>
<dbReference type="InterPro" id="IPR004378">
    <property type="entry name" value="F420H2_quin_Rdtase"/>
</dbReference>
<protein>
    <submittedName>
        <fullName evidence="3">Nitroreductase/quinone reductase family protein</fullName>
    </submittedName>
</protein>
<proteinExistence type="inferred from homology"/>
<dbReference type="NCBIfam" id="TIGR00026">
    <property type="entry name" value="hi_GC_TIGR00026"/>
    <property type="match status" value="1"/>
</dbReference>
<reference evidence="3 4" key="1">
    <citation type="submission" date="2024-10" db="EMBL/GenBank/DDBJ databases">
        <title>The Natural Products Discovery Center: Release of the First 8490 Sequenced Strains for Exploring Actinobacteria Biosynthetic Diversity.</title>
        <authorList>
            <person name="Kalkreuter E."/>
            <person name="Kautsar S.A."/>
            <person name="Yang D."/>
            <person name="Bader C.D."/>
            <person name="Teijaro C.N."/>
            <person name="Fluegel L."/>
            <person name="Davis C.M."/>
            <person name="Simpson J.R."/>
            <person name="Lauterbach L."/>
            <person name="Steele A.D."/>
            <person name="Gui C."/>
            <person name="Meng S."/>
            <person name="Li G."/>
            <person name="Viehrig K."/>
            <person name="Ye F."/>
            <person name="Su P."/>
            <person name="Kiefer A.F."/>
            <person name="Nichols A."/>
            <person name="Cepeda A.J."/>
            <person name="Yan W."/>
            <person name="Fan B."/>
            <person name="Jiang Y."/>
            <person name="Adhikari A."/>
            <person name="Zheng C.-J."/>
            <person name="Schuster L."/>
            <person name="Cowan T.M."/>
            <person name="Smanski M.J."/>
            <person name="Chevrette M.G."/>
            <person name="De Carvalho L.P.S."/>
            <person name="Shen B."/>
        </authorList>
    </citation>
    <scope>NUCLEOTIDE SEQUENCE [LARGE SCALE GENOMIC DNA]</scope>
    <source>
        <strain evidence="3 4">NPDC000087</strain>
    </source>
</reference>
<dbReference type="Gene3D" id="2.30.110.10">
    <property type="entry name" value="Electron Transport, Fmn-binding Protein, Chain A"/>
    <property type="match status" value="1"/>
</dbReference>
<sequence length="134" mass="14494">MNEVNNRVITQFRAGGEIDGMHRDRLLLLTTTGARTGGTHTTPMMFHRDGDRVLVIASNSGAPKDPDWYRNLAAHPEVTVEIGDESYAATATPLAGDDYARAWTGIKAAYPFFADHEAKAGREIPVVALTRAGA</sequence>
<dbReference type="InterPro" id="IPR012349">
    <property type="entry name" value="Split_barrel_FMN-bd"/>
</dbReference>
<comment type="catalytic activity">
    <reaction evidence="2">
        <text>oxidized coenzyme F420-(gamma-L-Glu)(n) + a quinol + H(+) = reduced coenzyme F420-(gamma-L-Glu)(n) + a quinone</text>
        <dbReference type="Rhea" id="RHEA:39663"/>
        <dbReference type="Rhea" id="RHEA-COMP:12939"/>
        <dbReference type="Rhea" id="RHEA-COMP:14378"/>
        <dbReference type="ChEBI" id="CHEBI:15378"/>
        <dbReference type="ChEBI" id="CHEBI:24646"/>
        <dbReference type="ChEBI" id="CHEBI:132124"/>
        <dbReference type="ChEBI" id="CHEBI:133980"/>
        <dbReference type="ChEBI" id="CHEBI:139511"/>
    </reaction>
</comment>
<comment type="caution">
    <text evidence="3">The sequence shown here is derived from an EMBL/GenBank/DDBJ whole genome shotgun (WGS) entry which is preliminary data.</text>
</comment>
<evidence type="ECO:0000313" key="3">
    <source>
        <dbReference type="EMBL" id="MFF5290295.1"/>
    </source>
</evidence>
<evidence type="ECO:0000256" key="1">
    <source>
        <dbReference type="ARBA" id="ARBA00008710"/>
    </source>
</evidence>
<dbReference type="Pfam" id="PF04075">
    <property type="entry name" value="F420H2_quin_red"/>
    <property type="match status" value="1"/>
</dbReference>
<organism evidence="3 4">
    <name type="scientific">Paractinoplanes globisporus</name>
    <dbReference type="NCBI Taxonomy" id="113565"/>
    <lineage>
        <taxon>Bacteria</taxon>
        <taxon>Bacillati</taxon>
        <taxon>Actinomycetota</taxon>
        <taxon>Actinomycetes</taxon>
        <taxon>Micromonosporales</taxon>
        <taxon>Micromonosporaceae</taxon>
        <taxon>Paractinoplanes</taxon>
    </lineage>
</organism>
<name>A0ABW6WD74_9ACTN</name>
<gene>
    <name evidence="3" type="ORF">ACFY35_12680</name>
</gene>
<evidence type="ECO:0000256" key="2">
    <source>
        <dbReference type="ARBA" id="ARBA00049106"/>
    </source>
</evidence>
<comment type="similarity">
    <text evidence="1">Belongs to the F420H(2)-dependent quinone reductase family.</text>
</comment>
<dbReference type="PANTHER" id="PTHR39428">
    <property type="entry name" value="F420H(2)-DEPENDENT QUINONE REDUCTASE RV1261C"/>
    <property type="match status" value="1"/>
</dbReference>
<dbReference type="SUPFAM" id="SSF50475">
    <property type="entry name" value="FMN-binding split barrel"/>
    <property type="match status" value="1"/>
</dbReference>
<evidence type="ECO:0000313" key="4">
    <source>
        <dbReference type="Proteomes" id="UP001602245"/>
    </source>
</evidence>
<dbReference type="RefSeq" id="WP_020510913.1">
    <property type="nucleotide sequence ID" value="NZ_JBIAZU010000002.1"/>
</dbReference>
<dbReference type="Proteomes" id="UP001602245">
    <property type="component" value="Unassembled WGS sequence"/>
</dbReference>